<gene>
    <name evidence="2" type="ORF">Back11_13910</name>
</gene>
<dbReference type="OrthoDB" id="1803673at2"/>
<feature type="signal peptide" evidence="1">
    <location>
        <begin position="1"/>
        <end position="24"/>
    </location>
</feature>
<feature type="chain" id="PRO_5039342377" description="Copper amine oxidase-like N-terminal domain-containing protein" evidence="1">
    <location>
        <begin position="25"/>
        <end position="227"/>
    </location>
</feature>
<evidence type="ECO:0000313" key="2">
    <source>
        <dbReference type="EMBL" id="BBH20046.1"/>
    </source>
</evidence>
<organism evidence="2 3">
    <name type="scientific">Paenibacillus baekrokdamisoli</name>
    <dbReference type="NCBI Taxonomy" id="1712516"/>
    <lineage>
        <taxon>Bacteria</taxon>
        <taxon>Bacillati</taxon>
        <taxon>Bacillota</taxon>
        <taxon>Bacilli</taxon>
        <taxon>Bacillales</taxon>
        <taxon>Paenibacillaceae</taxon>
        <taxon>Paenibacillus</taxon>
    </lineage>
</organism>
<reference evidence="2 3" key="1">
    <citation type="submission" date="2018-11" db="EMBL/GenBank/DDBJ databases">
        <title>Complete genome sequence of Paenibacillus baekrokdamisoli strain KCTC 33723.</title>
        <authorList>
            <person name="Kang S.W."/>
            <person name="Lee K.C."/>
            <person name="Kim K.K."/>
            <person name="Kim J.S."/>
            <person name="Kim D.S."/>
            <person name="Ko S.H."/>
            <person name="Yang S.H."/>
            <person name="Lee J.S."/>
        </authorList>
    </citation>
    <scope>NUCLEOTIDE SEQUENCE [LARGE SCALE GENOMIC DNA]</scope>
    <source>
        <strain evidence="2 3">KCTC 33723</strain>
    </source>
</reference>
<dbReference type="RefSeq" id="WP_125654817.1">
    <property type="nucleotide sequence ID" value="NZ_AP019308.1"/>
</dbReference>
<dbReference type="KEGG" id="pbk:Back11_13910"/>
<dbReference type="EMBL" id="AP019308">
    <property type="protein sequence ID" value="BBH20046.1"/>
    <property type="molecule type" value="Genomic_DNA"/>
</dbReference>
<evidence type="ECO:0000313" key="3">
    <source>
        <dbReference type="Proteomes" id="UP000275368"/>
    </source>
</evidence>
<name>A0A3G9INY0_9BACL</name>
<dbReference type="AlphaFoldDB" id="A0A3G9INY0"/>
<accession>A0A3G9INY0</accession>
<sequence>MSKKWKVFTAVCAGFMIISSTVIAAASGTRIFINDVEFSGSAFNLNKDKGIVMVSLKSIVEQFQGNVTYKDNSIYVTMPESSNLSLQVKSLENALEAGSPEEAVQTWIRGVQKRSGAMQYAVLSPALRQENKQEFEDNFWVTGASSPHMGKVEQLHSKELTPDKVQISFDYPLVVMNETIGTGSASITVDKIKREPFDYWAISSIALKDPGDTGNMIGAIKLGNPKK</sequence>
<proteinExistence type="predicted"/>
<keyword evidence="3" id="KW-1185">Reference proteome</keyword>
<keyword evidence="1" id="KW-0732">Signal</keyword>
<dbReference type="Proteomes" id="UP000275368">
    <property type="component" value="Chromosome"/>
</dbReference>
<evidence type="ECO:0008006" key="4">
    <source>
        <dbReference type="Google" id="ProtNLM"/>
    </source>
</evidence>
<protein>
    <recommendedName>
        <fullName evidence="4">Copper amine oxidase-like N-terminal domain-containing protein</fullName>
    </recommendedName>
</protein>
<evidence type="ECO:0000256" key="1">
    <source>
        <dbReference type="SAM" id="SignalP"/>
    </source>
</evidence>